<dbReference type="InterPro" id="IPR045407">
    <property type="entry name" value="DUF6512"/>
</dbReference>
<dbReference type="Proteomes" id="UP000886814">
    <property type="component" value="Unassembled WGS sequence"/>
</dbReference>
<dbReference type="AlphaFoldDB" id="A0A9D1PBM8"/>
<feature type="transmembrane region" description="Helical" evidence="1">
    <location>
        <begin position="12"/>
        <end position="30"/>
    </location>
</feature>
<dbReference type="Pfam" id="PF20122">
    <property type="entry name" value="DUF6512"/>
    <property type="match status" value="1"/>
</dbReference>
<feature type="transmembrane region" description="Helical" evidence="1">
    <location>
        <begin position="140"/>
        <end position="160"/>
    </location>
</feature>
<proteinExistence type="predicted"/>
<feature type="transmembrane region" description="Helical" evidence="1">
    <location>
        <begin position="81"/>
        <end position="101"/>
    </location>
</feature>
<keyword evidence="1" id="KW-0472">Membrane</keyword>
<keyword evidence="1" id="KW-0812">Transmembrane</keyword>
<reference evidence="2" key="2">
    <citation type="submission" date="2021-04" db="EMBL/GenBank/DDBJ databases">
        <authorList>
            <person name="Gilroy R."/>
        </authorList>
    </citation>
    <scope>NUCLEOTIDE SEQUENCE</scope>
    <source>
        <strain evidence="2">CHK195-9823</strain>
    </source>
</reference>
<evidence type="ECO:0000313" key="2">
    <source>
        <dbReference type="EMBL" id="HIV37584.1"/>
    </source>
</evidence>
<organism evidence="2 3">
    <name type="scientific">Candidatus Blautia stercorigallinarum</name>
    <dbReference type="NCBI Taxonomy" id="2838501"/>
    <lineage>
        <taxon>Bacteria</taxon>
        <taxon>Bacillati</taxon>
        <taxon>Bacillota</taxon>
        <taxon>Clostridia</taxon>
        <taxon>Lachnospirales</taxon>
        <taxon>Lachnospiraceae</taxon>
        <taxon>Blautia</taxon>
    </lineage>
</organism>
<gene>
    <name evidence="2" type="ORF">H9747_01070</name>
</gene>
<keyword evidence="1" id="KW-1133">Transmembrane helix</keyword>
<evidence type="ECO:0000256" key="1">
    <source>
        <dbReference type="SAM" id="Phobius"/>
    </source>
</evidence>
<comment type="caution">
    <text evidence="2">The sequence shown here is derived from an EMBL/GenBank/DDBJ whole genome shotgun (WGS) entry which is preliminary data.</text>
</comment>
<feature type="transmembrane region" description="Helical" evidence="1">
    <location>
        <begin position="50"/>
        <end position="69"/>
    </location>
</feature>
<sequence>MKKEVLKKSTLGGILWTLMIGTLSHFFYQWSGEKFFVGLLSPVNETVWEHLKLLFFPALFYMLGEKAWLEERYPGRFCENLRGLWAGLAVMPVLYYGYTLFTGKDYLWADIGIFIISVLTAFLVPYFLRNRPVGSCSLRRNLLVLMVLLILFFLVSVSFMR</sequence>
<dbReference type="EMBL" id="DXIQ01000007">
    <property type="protein sequence ID" value="HIV37584.1"/>
    <property type="molecule type" value="Genomic_DNA"/>
</dbReference>
<accession>A0A9D1PBM8</accession>
<protein>
    <submittedName>
        <fullName evidence="2">Uncharacterized protein</fullName>
    </submittedName>
</protein>
<name>A0A9D1PBM8_9FIRM</name>
<feature type="transmembrane region" description="Helical" evidence="1">
    <location>
        <begin position="107"/>
        <end position="128"/>
    </location>
</feature>
<reference evidence="2" key="1">
    <citation type="journal article" date="2021" name="PeerJ">
        <title>Extensive microbial diversity within the chicken gut microbiome revealed by metagenomics and culture.</title>
        <authorList>
            <person name="Gilroy R."/>
            <person name="Ravi A."/>
            <person name="Getino M."/>
            <person name="Pursley I."/>
            <person name="Horton D.L."/>
            <person name="Alikhan N.F."/>
            <person name="Baker D."/>
            <person name="Gharbi K."/>
            <person name="Hall N."/>
            <person name="Watson M."/>
            <person name="Adriaenssens E.M."/>
            <person name="Foster-Nyarko E."/>
            <person name="Jarju S."/>
            <person name="Secka A."/>
            <person name="Antonio M."/>
            <person name="Oren A."/>
            <person name="Chaudhuri R.R."/>
            <person name="La Ragione R."/>
            <person name="Hildebrand F."/>
            <person name="Pallen M.J."/>
        </authorList>
    </citation>
    <scope>NUCLEOTIDE SEQUENCE</scope>
    <source>
        <strain evidence="2">CHK195-9823</strain>
    </source>
</reference>
<evidence type="ECO:0000313" key="3">
    <source>
        <dbReference type="Proteomes" id="UP000886814"/>
    </source>
</evidence>